<dbReference type="InterPro" id="IPR027434">
    <property type="entry name" value="Homing_endonucl"/>
</dbReference>
<dbReference type="RefSeq" id="YP_009262057.1">
    <property type="nucleotide sequence ID" value="NC_030522.1"/>
</dbReference>
<dbReference type="InterPro" id="IPR051289">
    <property type="entry name" value="LAGLIDADG_Endonuclease"/>
</dbReference>
<protein>
    <submittedName>
        <fullName evidence="2">LAGLIDADG endonuclease</fullName>
    </submittedName>
</protein>
<evidence type="ECO:0000313" key="2">
    <source>
        <dbReference type="EMBL" id="AMX22132.1"/>
    </source>
</evidence>
<evidence type="ECO:0000259" key="1">
    <source>
        <dbReference type="Pfam" id="PF00961"/>
    </source>
</evidence>
<dbReference type="GO" id="GO:0005739">
    <property type="term" value="C:mitochondrion"/>
    <property type="evidence" value="ECO:0007669"/>
    <property type="project" value="UniProtKB-ARBA"/>
</dbReference>
<keyword evidence="2" id="KW-0496">Mitochondrion</keyword>
<keyword evidence="2" id="KW-0255">Endonuclease</keyword>
<dbReference type="PANTHER" id="PTHR36181">
    <property type="entry name" value="INTRON-ENCODED ENDONUCLEASE AI3-RELATED"/>
    <property type="match status" value="1"/>
</dbReference>
<organism evidence="2">
    <name type="scientific">Chrysoporthe austroafricana</name>
    <dbReference type="NCBI Taxonomy" id="354353"/>
    <lineage>
        <taxon>Eukaryota</taxon>
        <taxon>Fungi</taxon>
        <taxon>Dikarya</taxon>
        <taxon>Ascomycota</taxon>
        <taxon>Pezizomycotina</taxon>
        <taxon>Sordariomycetes</taxon>
        <taxon>Sordariomycetidae</taxon>
        <taxon>Diaporthales</taxon>
        <taxon>Cryphonectriaceae</taxon>
        <taxon>Cryphonectria-Endothia species complex</taxon>
        <taxon>Chrysoporthe</taxon>
    </lineage>
</organism>
<dbReference type="SUPFAM" id="SSF55608">
    <property type="entry name" value="Homing endonucleases"/>
    <property type="match status" value="1"/>
</dbReference>
<proteinExistence type="predicted"/>
<reference evidence="2" key="1">
    <citation type="journal article" date="2016" name="PLoS ONE">
        <title>Intron Derived Size Polymorphism in the Mitochondrial Genomes of Closely Related Chrysoporthe Species.</title>
        <authorList>
            <person name="Kanzi A.M."/>
            <person name="Wingfield B.D."/>
            <person name="Steenkamp E.T."/>
            <person name="Naidoo S."/>
            <person name="van der Merwe N.A."/>
        </authorList>
    </citation>
    <scope>NUCLEOTIDE SEQUENCE</scope>
</reference>
<dbReference type="Gene3D" id="3.10.28.10">
    <property type="entry name" value="Homing endonucleases"/>
    <property type="match status" value="1"/>
</dbReference>
<dbReference type="FunFam" id="3.10.28.10:FF:000010">
    <property type="entry name" value="LAGLIDADG homing endonuclease I-LtrII"/>
    <property type="match status" value="1"/>
</dbReference>
<sequence length="188" mass="21201">MIEQKHLTKEGLAEIVNIKAAMNFGVLSNNLVSKFIDIKPVKRIEVKNIEILDPCWVSGFVEGEGCFTVNIYKRKDSVLGEGVKLVFKVTQDKRNKEVLELFSSIFGCGKVYNQSSKGGVLDYMVTGLGDITEKVIPFFMAHPLKGAKLKEFQDWCEVAELMQNKAHLTKDGLEKIRSIKLGMNFKRI</sequence>
<accession>A0A191MWU9</accession>
<dbReference type="PANTHER" id="PTHR36181:SF4">
    <property type="entry name" value="LAGLIDADG ENDONUCLEASE"/>
    <property type="match status" value="1"/>
</dbReference>
<gene>
    <name evidence="2" type="primary">orf188</name>
</gene>
<dbReference type="GO" id="GO:0004519">
    <property type="term" value="F:endonuclease activity"/>
    <property type="evidence" value="ECO:0007669"/>
    <property type="project" value="UniProtKB-KW"/>
</dbReference>
<dbReference type="InterPro" id="IPR004860">
    <property type="entry name" value="LAGLIDADG_dom"/>
</dbReference>
<dbReference type="EMBL" id="KT380883">
    <property type="protein sequence ID" value="AMX22132.1"/>
    <property type="molecule type" value="Genomic_DNA"/>
</dbReference>
<keyword evidence="2" id="KW-0378">Hydrolase</keyword>
<keyword evidence="2" id="KW-0540">Nuclease</keyword>
<feature type="domain" description="Homing endonuclease LAGLIDADG" evidence="1">
    <location>
        <begin position="58"/>
        <end position="158"/>
    </location>
</feature>
<geneLocation type="mitochondrion" evidence="2"/>
<name>A0A191MWU9_9PEZI</name>
<dbReference type="Pfam" id="PF00961">
    <property type="entry name" value="LAGLIDADG_1"/>
    <property type="match status" value="1"/>
</dbReference>
<dbReference type="GeneID" id="31078108"/>
<dbReference type="AlphaFoldDB" id="A0A191MWU9"/>